<evidence type="ECO:0000256" key="1">
    <source>
        <dbReference type="SAM" id="MobiDB-lite"/>
    </source>
</evidence>
<feature type="region of interest" description="Disordered" evidence="1">
    <location>
        <begin position="1"/>
        <end position="23"/>
    </location>
</feature>
<evidence type="ECO:0000313" key="2">
    <source>
        <dbReference type="EMBL" id="EET43009.1"/>
    </source>
</evidence>
<accession>C6M9L4</accession>
<comment type="caution">
    <text evidence="2">The sequence shown here is derived from an EMBL/GenBank/DDBJ whole genome shotgun (WGS) entry which is preliminary data.</text>
</comment>
<reference evidence="2" key="1">
    <citation type="submission" date="2009-07" db="EMBL/GenBank/DDBJ databases">
        <authorList>
            <person name="Weinstock G."/>
            <person name="Sodergren E."/>
            <person name="Clifton S."/>
            <person name="Fulton L."/>
            <person name="Fulton B."/>
            <person name="Courtney L."/>
            <person name="Fronick C."/>
            <person name="Harrison M."/>
            <person name="Strong C."/>
            <person name="Farmer C."/>
            <person name="Delahaunty K."/>
            <person name="Markovic C."/>
            <person name="Hall O."/>
            <person name="Minx P."/>
            <person name="Tomlinson C."/>
            <person name="Mitreva M."/>
            <person name="Nelson J."/>
            <person name="Hou S."/>
            <person name="Wollam A."/>
            <person name="Pepin K.H."/>
            <person name="Johnson M."/>
            <person name="Bhonagiri V."/>
            <person name="Nash W.E."/>
            <person name="Warren W."/>
            <person name="Chinwalla A."/>
            <person name="Mardis E.R."/>
            <person name="Wilson R.K."/>
        </authorList>
    </citation>
    <scope>NUCLEOTIDE SEQUENCE [LARGE SCALE GENOMIC DNA]</scope>
    <source>
        <strain evidence="2">ATCC 29256</strain>
    </source>
</reference>
<name>C6M9L4_NEISI</name>
<organism evidence="2 3">
    <name type="scientific">Neisseria sicca ATCC 29256</name>
    <dbReference type="NCBI Taxonomy" id="547045"/>
    <lineage>
        <taxon>Bacteria</taxon>
        <taxon>Pseudomonadati</taxon>
        <taxon>Pseudomonadota</taxon>
        <taxon>Betaproteobacteria</taxon>
        <taxon>Neisseriales</taxon>
        <taxon>Neisseriaceae</taxon>
        <taxon>Neisseria</taxon>
    </lineage>
</organism>
<keyword evidence="3" id="KW-1185">Reference proteome</keyword>
<sequence length="66" mass="7475">MPFDSGRTKPEQSGKAAGRTDSMEPVHTVFQHLSVSSALNRTSRFRTVFLFIRRQTSSAPFYRKAV</sequence>
<evidence type="ECO:0000313" key="3">
    <source>
        <dbReference type="Proteomes" id="UP000005365"/>
    </source>
</evidence>
<protein>
    <submittedName>
        <fullName evidence="2">Uncharacterized protein</fullName>
    </submittedName>
</protein>
<dbReference type="AlphaFoldDB" id="C6M9L4"/>
<proteinExistence type="predicted"/>
<dbReference type="EMBL" id="ACKO02000029">
    <property type="protein sequence ID" value="EET43009.1"/>
    <property type="molecule type" value="Genomic_DNA"/>
</dbReference>
<dbReference type="Proteomes" id="UP000005365">
    <property type="component" value="Unassembled WGS sequence"/>
</dbReference>
<gene>
    <name evidence="2" type="ORF">NEISICOT_03241</name>
</gene>
<feature type="compositionally biased region" description="Basic and acidic residues" evidence="1">
    <location>
        <begin position="1"/>
        <end position="12"/>
    </location>
</feature>